<organism evidence="2 3">
    <name type="scientific">Trametes pubescens</name>
    <name type="common">White-rot fungus</name>
    <dbReference type="NCBI Taxonomy" id="154538"/>
    <lineage>
        <taxon>Eukaryota</taxon>
        <taxon>Fungi</taxon>
        <taxon>Dikarya</taxon>
        <taxon>Basidiomycota</taxon>
        <taxon>Agaricomycotina</taxon>
        <taxon>Agaricomycetes</taxon>
        <taxon>Polyporales</taxon>
        <taxon>Polyporaceae</taxon>
        <taxon>Trametes</taxon>
    </lineage>
</organism>
<feature type="compositionally biased region" description="Basic and acidic residues" evidence="1">
    <location>
        <begin position="1"/>
        <end position="15"/>
    </location>
</feature>
<feature type="compositionally biased region" description="Pro residues" evidence="1">
    <location>
        <begin position="320"/>
        <end position="337"/>
    </location>
</feature>
<keyword evidence="3" id="KW-1185">Reference proteome</keyword>
<feature type="compositionally biased region" description="Low complexity" evidence="1">
    <location>
        <begin position="67"/>
        <end position="79"/>
    </location>
</feature>
<evidence type="ECO:0000313" key="2">
    <source>
        <dbReference type="EMBL" id="OJT06426.1"/>
    </source>
</evidence>
<feature type="region of interest" description="Disordered" evidence="1">
    <location>
        <begin position="107"/>
        <end position="339"/>
    </location>
</feature>
<dbReference type="Proteomes" id="UP000184267">
    <property type="component" value="Unassembled WGS sequence"/>
</dbReference>
<dbReference type="AlphaFoldDB" id="A0A1M2VFT8"/>
<name>A0A1M2VFT8_TRAPU</name>
<evidence type="ECO:0000313" key="3">
    <source>
        <dbReference type="Proteomes" id="UP000184267"/>
    </source>
</evidence>
<reference evidence="2 3" key="1">
    <citation type="submission" date="2016-10" db="EMBL/GenBank/DDBJ databases">
        <title>Genome sequence of the basidiomycete white-rot fungus Trametes pubescens.</title>
        <authorList>
            <person name="Makela M.R."/>
            <person name="Granchi Z."/>
            <person name="Peng M."/>
            <person name="De Vries R.P."/>
            <person name="Grigoriev I."/>
            <person name="Riley R."/>
            <person name="Hilden K."/>
        </authorList>
    </citation>
    <scope>NUCLEOTIDE SEQUENCE [LARGE SCALE GENOMIC DNA]</scope>
    <source>
        <strain evidence="2 3">FBCC735</strain>
    </source>
</reference>
<dbReference type="OMA" id="VIRWCEH"/>
<protein>
    <submittedName>
        <fullName evidence="2">Uncharacterized protein</fullName>
    </submittedName>
</protein>
<feature type="compositionally biased region" description="Low complexity" evidence="1">
    <location>
        <begin position="107"/>
        <end position="119"/>
    </location>
</feature>
<dbReference type="EMBL" id="MNAD01001309">
    <property type="protein sequence ID" value="OJT06426.1"/>
    <property type="molecule type" value="Genomic_DNA"/>
</dbReference>
<comment type="caution">
    <text evidence="2">The sequence shown here is derived from an EMBL/GenBank/DDBJ whole genome shotgun (WGS) entry which is preliminary data.</text>
</comment>
<feature type="region of interest" description="Disordered" evidence="1">
    <location>
        <begin position="1"/>
        <end position="80"/>
    </location>
</feature>
<proteinExistence type="predicted"/>
<feature type="compositionally biased region" description="Polar residues" evidence="1">
    <location>
        <begin position="221"/>
        <end position="230"/>
    </location>
</feature>
<dbReference type="STRING" id="154538.A0A1M2VFT8"/>
<feature type="compositionally biased region" description="Basic and acidic residues" evidence="1">
    <location>
        <begin position="209"/>
        <end position="220"/>
    </location>
</feature>
<accession>A0A1M2VFT8</accession>
<evidence type="ECO:0000256" key="1">
    <source>
        <dbReference type="SAM" id="MobiDB-lite"/>
    </source>
</evidence>
<feature type="compositionally biased region" description="Low complexity" evidence="1">
    <location>
        <begin position="233"/>
        <end position="259"/>
    </location>
</feature>
<sequence>MSMLEERETETEKRSAVYVADEEIPPRASPKPTGRGRSSSAALPRTTDDFGPVPHTISSSPRRRQRPTLPTLTTSHSTPQLRNLAELATMPSPSLAPAPTLLPSLMSDAAASAESEVVSPGEAITCSSFDSPADEEEAEAALASRWSLDSVASRPRIRQVPADMPSASPASKATKRDRLLSLISGRPRAGSGGKPSPPPNTPRGSSDVLDIRRSSSRETMHTPSRPSFSMSVLPPRALAPSVSSSSSSGGSTASTLATPIEPTAHSPLPDMDPFGTSAPSCMFEDEPVFAANPFLPLDSPPPSPPRVSLTLQIPERPATPNSPPPQPTLPLPSPSTPSPSFLVPTPRAQSFFASLKGRPRRRRKKLVISGAPLERGFGMGRASASLDASENVEHRAAERERRVENVIRWCEHFGPTRKIERKEDGSLHVYWKDWEVADTVCRIQAQVVIKDVGRVNLAWSYIS</sequence>
<gene>
    <name evidence="2" type="ORF">TRAPUB_2701</name>
</gene>
<dbReference type="OrthoDB" id="3071736at2759"/>